<accession>A0AAD9GLD3</accession>
<organism evidence="2 3">
    <name type="scientific">Phytophthora citrophthora</name>
    <dbReference type="NCBI Taxonomy" id="4793"/>
    <lineage>
        <taxon>Eukaryota</taxon>
        <taxon>Sar</taxon>
        <taxon>Stramenopiles</taxon>
        <taxon>Oomycota</taxon>
        <taxon>Peronosporomycetes</taxon>
        <taxon>Peronosporales</taxon>
        <taxon>Peronosporaceae</taxon>
        <taxon>Phytophthora</taxon>
    </lineage>
</organism>
<comment type="caution">
    <text evidence="2">The sequence shown here is derived from an EMBL/GenBank/DDBJ whole genome shotgun (WGS) entry which is preliminary data.</text>
</comment>
<evidence type="ECO:0000313" key="2">
    <source>
        <dbReference type="EMBL" id="KAK1940652.1"/>
    </source>
</evidence>
<protein>
    <submittedName>
        <fullName evidence="2">Uncharacterized protein</fullName>
    </submittedName>
</protein>
<reference evidence="2" key="1">
    <citation type="submission" date="2023-08" db="EMBL/GenBank/DDBJ databases">
        <title>Reference Genome Resource for the Citrus Pathogen Phytophthora citrophthora.</title>
        <authorList>
            <person name="Moller H."/>
            <person name="Coetzee B."/>
            <person name="Rose L.J."/>
            <person name="Van Niekerk J.M."/>
        </authorList>
    </citation>
    <scope>NUCLEOTIDE SEQUENCE</scope>
    <source>
        <strain evidence="2">STE-U-9442</strain>
    </source>
</reference>
<feature type="region of interest" description="Disordered" evidence="1">
    <location>
        <begin position="688"/>
        <end position="707"/>
    </location>
</feature>
<dbReference type="PANTHER" id="PTHR33050">
    <property type="entry name" value="REVERSE TRANSCRIPTASE DOMAIN-CONTAINING PROTEIN"/>
    <property type="match status" value="1"/>
</dbReference>
<keyword evidence="3" id="KW-1185">Reference proteome</keyword>
<proteinExistence type="predicted"/>
<gene>
    <name evidence="2" type="ORF">P3T76_008103</name>
</gene>
<sequence length="707" mass="77705">MFPRGHPSVLQCLMDLRANISKDYFRCIVVDDDLIELVRRRKQWKWRSSHNREGASPRIALSIATLTKTPQASFEHCSSIAREVRRYQQEDPEHDVLIMTEDVASAYRYAYTHSSCVYFITGHIVEDNALVIDMSAAFGWTGSAGFYSALGGAVAFGHESTRDYAHLEGYYYYLWVDDHVNVATNVATNVASRCTDIDISLRHAMVTIMGPAAVNNKKFTGWSAHQQMLGLIFTHLFIAMPAPKISKSQRLVASAFHSTSLTRNEYRPLLESLRHVAACIRPASALLHRLRSKEYELQRRTFSPALTGVPLKVFAGLQAPNITIVTVASDSGICALVPHYKLALSDKFPAAEQALMQAFNGGSANHFDINYRELLACAFAIHHKDHPQASPLHIHFRIDNTSAVPWQSEMASKNPRASILIRLLCMWEHEFGIRLSSSSHIQGFGNTTADAGESGAHAQKFIQLTNGWSQVPPPSDIATLEWTRFSVCESARLQIPPSRPTQEPTGDGRNGLPGAALSEGTTSTYGLGAHLTAIRELTVKTYLCGIRHFLVAAGQPMSSAIHRCANSSGASADSTHRDARRLQYQSKYWRRVSHRSTAAPQLIKRFKGAVSGGFLPVSSFALNASDIVVSDSAGTVTAAPPNASRVQIQLRGSKTNQGGAPVIRALSRSEHCYLCPLFGAFLLKKARGTRPGESQPPSSLGDNEWPD</sequence>
<evidence type="ECO:0000313" key="3">
    <source>
        <dbReference type="Proteomes" id="UP001259832"/>
    </source>
</evidence>
<dbReference type="InterPro" id="IPR052055">
    <property type="entry name" value="Hepadnavirus_pol/RT"/>
</dbReference>
<dbReference type="Proteomes" id="UP001259832">
    <property type="component" value="Unassembled WGS sequence"/>
</dbReference>
<name>A0AAD9GLD3_9STRA</name>
<dbReference type="AlphaFoldDB" id="A0AAD9GLD3"/>
<dbReference type="PANTHER" id="PTHR33050:SF7">
    <property type="entry name" value="RIBONUCLEASE H"/>
    <property type="match status" value="1"/>
</dbReference>
<evidence type="ECO:0000256" key="1">
    <source>
        <dbReference type="SAM" id="MobiDB-lite"/>
    </source>
</evidence>
<dbReference type="EMBL" id="JASMQC010000014">
    <property type="protein sequence ID" value="KAK1940652.1"/>
    <property type="molecule type" value="Genomic_DNA"/>
</dbReference>
<feature type="region of interest" description="Disordered" evidence="1">
    <location>
        <begin position="495"/>
        <end position="517"/>
    </location>
</feature>